<organism evidence="6 7">
    <name type="scientific">Desulfosarcina ovata subsp. sediminis</name>
    <dbReference type="NCBI Taxonomy" id="885957"/>
    <lineage>
        <taxon>Bacteria</taxon>
        <taxon>Pseudomonadati</taxon>
        <taxon>Thermodesulfobacteriota</taxon>
        <taxon>Desulfobacteria</taxon>
        <taxon>Desulfobacterales</taxon>
        <taxon>Desulfosarcinaceae</taxon>
        <taxon>Desulfosarcina</taxon>
    </lineage>
</organism>
<sequence length="289" mass="32400">MNSHPKNNTLLIPEHDPYYYTDNETLNMLRIIHTISRKHPVNVLVAGRQGCGKSSIVKQYAAVYKKPLATFQVGILSEPGQLFGEYTLEDGETRYKQFLFPQAIQTPDCVIHLEEINRPEHPKALNMLFSILSDDREVWMDELGTLKVADGVTFFATLNEGDEYIGTELLDPALRDRFYILLMDYLPKVVEKEVLIKKTGISQSQADEIIEAIGSLRGNSDMALEISTRTTLMIGEVVAAGGTLRDAIVTCLQTGKDALESILLSLQIEKGITEKSDLDYLRFTPEMVS</sequence>
<evidence type="ECO:0000259" key="5">
    <source>
        <dbReference type="Pfam" id="PF08406"/>
    </source>
</evidence>
<dbReference type="Pfam" id="PF08406">
    <property type="entry name" value="CbbQ_C"/>
    <property type="match status" value="1"/>
</dbReference>
<dbReference type="AlphaFoldDB" id="A0A5K8A1Y4"/>
<proteinExistence type="inferred from homology"/>
<keyword evidence="2" id="KW-0547">Nucleotide-binding</keyword>
<dbReference type="Gene3D" id="3.40.50.300">
    <property type="entry name" value="P-loop containing nucleotide triphosphate hydrolases"/>
    <property type="match status" value="1"/>
</dbReference>
<dbReference type="InterPro" id="IPR013615">
    <property type="entry name" value="CbbQ_C"/>
</dbReference>
<name>A0A5K8A1Y4_9BACT</name>
<evidence type="ECO:0000313" key="6">
    <source>
        <dbReference type="EMBL" id="BBO86569.1"/>
    </source>
</evidence>
<comment type="similarity">
    <text evidence="1">Belongs to the CbbQ/NirQ/NorQ/GpvN family.</text>
</comment>
<feature type="domain" description="CbbQ/NirQ/NorQ C-terminal" evidence="5">
    <location>
        <begin position="191"/>
        <end position="253"/>
    </location>
</feature>
<reference evidence="6 7" key="1">
    <citation type="submission" date="2019-11" db="EMBL/GenBank/DDBJ databases">
        <title>Comparative genomics of hydrocarbon-degrading Desulfosarcina strains.</title>
        <authorList>
            <person name="Watanabe M."/>
            <person name="Kojima H."/>
            <person name="Fukui M."/>
        </authorList>
    </citation>
    <scope>NUCLEOTIDE SEQUENCE [LARGE SCALE GENOMIC DNA]</scope>
    <source>
        <strain evidence="6 7">28bB2T</strain>
    </source>
</reference>
<dbReference type="Proteomes" id="UP000425960">
    <property type="component" value="Chromosome"/>
</dbReference>
<evidence type="ECO:0000256" key="1">
    <source>
        <dbReference type="ARBA" id="ARBA00009417"/>
    </source>
</evidence>
<evidence type="ECO:0000256" key="3">
    <source>
        <dbReference type="ARBA" id="ARBA00022840"/>
    </source>
</evidence>
<dbReference type="GO" id="GO:0005524">
    <property type="term" value="F:ATP binding"/>
    <property type="evidence" value="ECO:0007669"/>
    <property type="project" value="UniProtKB-KW"/>
</dbReference>
<dbReference type="Pfam" id="PF07728">
    <property type="entry name" value="AAA_5"/>
    <property type="match status" value="1"/>
</dbReference>
<evidence type="ECO:0000313" key="7">
    <source>
        <dbReference type="Proteomes" id="UP000425960"/>
    </source>
</evidence>
<dbReference type="KEGG" id="dov:DSCO28_71350"/>
<dbReference type="GO" id="GO:0016887">
    <property type="term" value="F:ATP hydrolysis activity"/>
    <property type="evidence" value="ECO:0007669"/>
    <property type="project" value="InterPro"/>
</dbReference>
<keyword evidence="3" id="KW-0067">ATP-binding</keyword>
<evidence type="ECO:0000256" key="2">
    <source>
        <dbReference type="ARBA" id="ARBA00022741"/>
    </source>
</evidence>
<dbReference type="RefSeq" id="WP_231714023.1">
    <property type="nucleotide sequence ID" value="NZ_AP021876.1"/>
</dbReference>
<accession>A0A5K8A1Y4</accession>
<dbReference type="InterPro" id="IPR027417">
    <property type="entry name" value="P-loop_NTPase"/>
</dbReference>
<evidence type="ECO:0000259" key="4">
    <source>
        <dbReference type="Pfam" id="PF07728"/>
    </source>
</evidence>
<gene>
    <name evidence="6" type="ORF">DSCO28_71350</name>
</gene>
<dbReference type="PANTHER" id="PTHR42759:SF1">
    <property type="entry name" value="MAGNESIUM-CHELATASE SUBUNIT CHLD"/>
    <property type="match status" value="1"/>
</dbReference>
<feature type="domain" description="ATPase dynein-related AAA" evidence="4">
    <location>
        <begin position="42"/>
        <end position="178"/>
    </location>
</feature>
<dbReference type="InterPro" id="IPR050764">
    <property type="entry name" value="CbbQ/NirQ/NorQ/GpvN"/>
</dbReference>
<dbReference type="PANTHER" id="PTHR42759">
    <property type="entry name" value="MOXR FAMILY PROTEIN"/>
    <property type="match status" value="1"/>
</dbReference>
<protein>
    <submittedName>
        <fullName evidence="6">Uncharacterized protein</fullName>
    </submittedName>
</protein>
<dbReference type="SUPFAM" id="SSF52540">
    <property type="entry name" value="P-loop containing nucleoside triphosphate hydrolases"/>
    <property type="match status" value="1"/>
</dbReference>
<dbReference type="EMBL" id="AP021876">
    <property type="protein sequence ID" value="BBO86569.1"/>
    <property type="molecule type" value="Genomic_DNA"/>
</dbReference>
<dbReference type="InterPro" id="IPR011704">
    <property type="entry name" value="ATPase_dyneun-rel_AAA"/>
</dbReference>